<dbReference type="AlphaFoldDB" id="A0AAD7SWQ8"/>
<feature type="compositionally biased region" description="Basic and acidic residues" evidence="1">
    <location>
        <begin position="48"/>
        <end position="60"/>
    </location>
</feature>
<sequence length="168" mass="18405">MRLHGNRPGLLSVPSPFPFRLCQSVGSHSPCGRYPPKRFSVVPGNDVSGRERVGKTELEAKASGPSGLGSGGQYREGEEAAFENASDLEGGCSYKPDFWTLHQMPGAKPLTNPGAHRKMPRSWAKDARLSERRLRPPERHFGTTPRSDGRGHLCFYELPAMGRLSPGH</sequence>
<dbReference type="Proteomes" id="UP001221898">
    <property type="component" value="Unassembled WGS sequence"/>
</dbReference>
<evidence type="ECO:0000256" key="1">
    <source>
        <dbReference type="SAM" id="MobiDB-lite"/>
    </source>
</evidence>
<organism evidence="2 3">
    <name type="scientific">Aldrovandia affinis</name>
    <dbReference type="NCBI Taxonomy" id="143900"/>
    <lineage>
        <taxon>Eukaryota</taxon>
        <taxon>Metazoa</taxon>
        <taxon>Chordata</taxon>
        <taxon>Craniata</taxon>
        <taxon>Vertebrata</taxon>
        <taxon>Euteleostomi</taxon>
        <taxon>Actinopterygii</taxon>
        <taxon>Neopterygii</taxon>
        <taxon>Teleostei</taxon>
        <taxon>Notacanthiformes</taxon>
        <taxon>Halosauridae</taxon>
        <taxon>Aldrovandia</taxon>
    </lineage>
</organism>
<accession>A0AAD7SWQ8</accession>
<proteinExistence type="predicted"/>
<feature type="region of interest" description="Disordered" evidence="1">
    <location>
        <begin position="105"/>
        <end position="148"/>
    </location>
</feature>
<reference evidence="2" key="1">
    <citation type="journal article" date="2023" name="Science">
        <title>Genome structures resolve the early diversification of teleost fishes.</title>
        <authorList>
            <person name="Parey E."/>
            <person name="Louis A."/>
            <person name="Montfort J."/>
            <person name="Bouchez O."/>
            <person name="Roques C."/>
            <person name="Iampietro C."/>
            <person name="Lluch J."/>
            <person name="Castinel A."/>
            <person name="Donnadieu C."/>
            <person name="Desvignes T."/>
            <person name="Floi Bucao C."/>
            <person name="Jouanno E."/>
            <person name="Wen M."/>
            <person name="Mejri S."/>
            <person name="Dirks R."/>
            <person name="Jansen H."/>
            <person name="Henkel C."/>
            <person name="Chen W.J."/>
            <person name="Zahm M."/>
            <person name="Cabau C."/>
            <person name="Klopp C."/>
            <person name="Thompson A.W."/>
            <person name="Robinson-Rechavi M."/>
            <person name="Braasch I."/>
            <person name="Lecointre G."/>
            <person name="Bobe J."/>
            <person name="Postlethwait J.H."/>
            <person name="Berthelot C."/>
            <person name="Roest Crollius H."/>
            <person name="Guiguen Y."/>
        </authorList>
    </citation>
    <scope>NUCLEOTIDE SEQUENCE</scope>
    <source>
        <strain evidence="2">NC1722</strain>
    </source>
</reference>
<gene>
    <name evidence="2" type="ORF">AAFF_G00229530</name>
</gene>
<feature type="region of interest" description="Disordered" evidence="1">
    <location>
        <begin position="42"/>
        <end position="82"/>
    </location>
</feature>
<dbReference type="EMBL" id="JAINUG010000030">
    <property type="protein sequence ID" value="KAJ8409552.1"/>
    <property type="molecule type" value="Genomic_DNA"/>
</dbReference>
<comment type="caution">
    <text evidence="2">The sequence shown here is derived from an EMBL/GenBank/DDBJ whole genome shotgun (WGS) entry which is preliminary data.</text>
</comment>
<evidence type="ECO:0000313" key="2">
    <source>
        <dbReference type="EMBL" id="KAJ8409552.1"/>
    </source>
</evidence>
<name>A0AAD7SWQ8_9TELE</name>
<evidence type="ECO:0000313" key="3">
    <source>
        <dbReference type="Proteomes" id="UP001221898"/>
    </source>
</evidence>
<protein>
    <submittedName>
        <fullName evidence="2">Uncharacterized protein</fullName>
    </submittedName>
</protein>
<feature type="compositionally biased region" description="Basic and acidic residues" evidence="1">
    <location>
        <begin position="123"/>
        <end position="148"/>
    </location>
</feature>
<keyword evidence="3" id="KW-1185">Reference proteome</keyword>